<protein>
    <submittedName>
        <fullName evidence="2">Uncharacterized protein</fullName>
    </submittedName>
</protein>
<gene>
    <name evidence="2" type="ORF">QQF64_010940</name>
</gene>
<sequence length="154" mass="15556">MLYVSPAVSLLQAAALNSDSGTGSEVSSRVAAAPEGDGCARGGALPPRSKVGTTARPVGRVGSLHGTPQHRAPLGSERLAPQDGAASRQDLSLSPLGITPEDFLVETQKTLLSRISDLCAANATAAKGTALRPASPDPADSAETTFPLPTQTSD</sequence>
<organism evidence="2 3">
    <name type="scientific">Cirrhinus molitorella</name>
    <name type="common">mud carp</name>
    <dbReference type="NCBI Taxonomy" id="172907"/>
    <lineage>
        <taxon>Eukaryota</taxon>
        <taxon>Metazoa</taxon>
        <taxon>Chordata</taxon>
        <taxon>Craniata</taxon>
        <taxon>Vertebrata</taxon>
        <taxon>Euteleostomi</taxon>
        <taxon>Actinopterygii</taxon>
        <taxon>Neopterygii</taxon>
        <taxon>Teleostei</taxon>
        <taxon>Ostariophysi</taxon>
        <taxon>Cypriniformes</taxon>
        <taxon>Cyprinidae</taxon>
        <taxon>Labeoninae</taxon>
        <taxon>Labeonini</taxon>
        <taxon>Cirrhinus</taxon>
    </lineage>
</organism>
<reference evidence="2 3" key="1">
    <citation type="submission" date="2023-09" db="EMBL/GenBank/DDBJ databases">
        <authorList>
            <person name="Wang M."/>
        </authorList>
    </citation>
    <scope>NUCLEOTIDE SEQUENCE [LARGE SCALE GENOMIC DNA]</scope>
    <source>
        <strain evidence="2">GT-2023</strain>
        <tissue evidence="2">Liver</tissue>
    </source>
</reference>
<comment type="caution">
    <text evidence="2">The sequence shown here is derived from an EMBL/GenBank/DDBJ whole genome shotgun (WGS) entry which is preliminary data.</text>
</comment>
<proteinExistence type="predicted"/>
<feature type="compositionally biased region" description="Polar residues" evidence="1">
    <location>
        <begin position="142"/>
        <end position="154"/>
    </location>
</feature>
<keyword evidence="3" id="KW-1185">Reference proteome</keyword>
<feature type="compositionally biased region" description="Polar residues" evidence="1">
    <location>
        <begin position="16"/>
        <end position="27"/>
    </location>
</feature>
<dbReference type="Proteomes" id="UP001558613">
    <property type="component" value="Unassembled WGS sequence"/>
</dbReference>
<dbReference type="EMBL" id="JAYMGO010000017">
    <property type="protein sequence ID" value="KAL1257696.1"/>
    <property type="molecule type" value="Genomic_DNA"/>
</dbReference>
<evidence type="ECO:0000313" key="2">
    <source>
        <dbReference type="EMBL" id="KAL1257696.1"/>
    </source>
</evidence>
<feature type="region of interest" description="Disordered" evidence="1">
    <location>
        <begin position="16"/>
        <end position="95"/>
    </location>
</feature>
<name>A0ABR3M094_9TELE</name>
<accession>A0ABR3M094</accession>
<feature type="region of interest" description="Disordered" evidence="1">
    <location>
        <begin position="127"/>
        <end position="154"/>
    </location>
</feature>
<evidence type="ECO:0000313" key="3">
    <source>
        <dbReference type="Proteomes" id="UP001558613"/>
    </source>
</evidence>
<evidence type="ECO:0000256" key="1">
    <source>
        <dbReference type="SAM" id="MobiDB-lite"/>
    </source>
</evidence>